<comment type="caution">
    <text evidence="1">The sequence shown here is derived from an EMBL/GenBank/DDBJ whole genome shotgun (WGS) entry which is preliminary data.</text>
</comment>
<dbReference type="InterPro" id="IPR012337">
    <property type="entry name" value="RNaseH-like_sf"/>
</dbReference>
<keyword evidence="2" id="KW-1185">Reference proteome</keyword>
<dbReference type="Gene3D" id="3.30.420.10">
    <property type="entry name" value="Ribonuclease H-like superfamily/Ribonuclease H"/>
    <property type="match status" value="1"/>
</dbReference>
<dbReference type="Proteomes" id="UP001396334">
    <property type="component" value="Unassembled WGS sequence"/>
</dbReference>
<protein>
    <submittedName>
        <fullName evidence="1">Uncharacterized protein</fullName>
    </submittedName>
</protein>
<dbReference type="EMBL" id="JBBPBN010000009">
    <property type="protein sequence ID" value="KAK9031954.1"/>
    <property type="molecule type" value="Genomic_DNA"/>
</dbReference>
<evidence type="ECO:0000313" key="1">
    <source>
        <dbReference type="EMBL" id="KAK9031954.1"/>
    </source>
</evidence>
<evidence type="ECO:0000313" key="2">
    <source>
        <dbReference type="Proteomes" id="UP001396334"/>
    </source>
</evidence>
<dbReference type="SUPFAM" id="SSF53098">
    <property type="entry name" value="Ribonuclease H-like"/>
    <property type="match status" value="1"/>
</dbReference>
<accession>A0ABR2T3V6</accession>
<dbReference type="InterPro" id="IPR036397">
    <property type="entry name" value="RNaseH_sf"/>
</dbReference>
<reference evidence="1 2" key="1">
    <citation type="journal article" date="2024" name="G3 (Bethesda)">
        <title>Genome assembly of Hibiscus sabdariffa L. provides insights into metabolisms of medicinal natural products.</title>
        <authorList>
            <person name="Kim T."/>
        </authorList>
    </citation>
    <scope>NUCLEOTIDE SEQUENCE [LARGE SCALE GENOMIC DNA]</scope>
    <source>
        <strain evidence="1">TK-2024</strain>
        <tissue evidence="1">Old leaves</tissue>
    </source>
</reference>
<name>A0ABR2T3V6_9ROSI</name>
<gene>
    <name evidence="1" type="ORF">V6N11_056239</name>
</gene>
<sequence>MSMEKLAESILGAADVKKPKWIGRSAWDTYRLSSEQVQYACVDAYNSISPLCDAYTRTCLFCDLSLEIEVMQMP</sequence>
<proteinExistence type="predicted"/>
<organism evidence="1 2">
    <name type="scientific">Hibiscus sabdariffa</name>
    <name type="common">roselle</name>
    <dbReference type="NCBI Taxonomy" id="183260"/>
    <lineage>
        <taxon>Eukaryota</taxon>
        <taxon>Viridiplantae</taxon>
        <taxon>Streptophyta</taxon>
        <taxon>Embryophyta</taxon>
        <taxon>Tracheophyta</taxon>
        <taxon>Spermatophyta</taxon>
        <taxon>Magnoliopsida</taxon>
        <taxon>eudicotyledons</taxon>
        <taxon>Gunneridae</taxon>
        <taxon>Pentapetalae</taxon>
        <taxon>rosids</taxon>
        <taxon>malvids</taxon>
        <taxon>Malvales</taxon>
        <taxon>Malvaceae</taxon>
        <taxon>Malvoideae</taxon>
        <taxon>Hibiscus</taxon>
    </lineage>
</organism>